<accession>A0ABV3U4X8</accession>
<dbReference type="EMBL" id="JBFRYA010000006">
    <property type="protein sequence ID" value="MEX1668916.1"/>
    <property type="molecule type" value="Genomic_DNA"/>
</dbReference>
<dbReference type="RefSeq" id="WP_301030481.1">
    <property type="nucleotide sequence ID" value="NZ_JBFRYA010000006.1"/>
</dbReference>
<proteinExistence type="predicted"/>
<evidence type="ECO:0000313" key="2">
    <source>
        <dbReference type="EMBL" id="MEX1668916.1"/>
    </source>
</evidence>
<feature type="transmembrane region" description="Helical" evidence="1">
    <location>
        <begin position="16"/>
        <end position="38"/>
    </location>
</feature>
<evidence type="ECO:0000256" key="1">
    <source>
        <dbReference type="SAM" id="Phobius"/>
    </source>
</evidence>
<keyword evidence="1" id="KW-1133">Transmembrane helix</keyword>
<evidence type="ECO:0000313" key="3">
    <source>
        <dbReference type="Proteomes" id="UP001557485"/>
    </source>
</evidence>
<reference evidence="2 3" key="1">
    <citation type="journal article" date="2011" name="Int. J. Syst. Evol. Microbiol.">
        <title>Zhongshania antarctica gen. nov., sp. nov. and Zhongshania guokunii sp. nov., gammaproteobacteria respectively isolated from coastal attached (fast) ice and surface seawater of the Antarctic.</title>
        <authorList>
            <person name="Li H.J."/>
            <person name="Zhang X.Y."/>
            <person name="Chen C.X."/>
            <person name="Zhang Y.J."/>
            <person name="Gao Z.M."/>
            <person name="Yu Y."/>
            <person name="Chen X.L."/>
            <person name="Chen B."/>
            <person name="Zhang Y.Z."/>
        </authorList>
    </citation>
    <scope>NUCLEOTIDE SEQUENCE [LARGE SCALE GENOMIC DNA]</scope>
    <source>
        <strain evidence="2 3">ZS6-22T</strain>
    </source>
</reference>
<name>A0ABV3U4X8_9GAMM</name>
<organism evidence="2 3">
    <name type="scientific">Zhongshania guokunii</name>
    <dbReference type="NCBI Taxonomy" id="641783"/>
    <lineage>
        <taxon>Bacteria</taxon>
        <taxon>Pseudomonadati</taxon>
        <taxon>Pseudomonadota</taxon>
        <taxon>Gammaproteobacteria</taxon>
        <taxon>Cellvibrionales</taxon>
        <taxon>Spongiibacteraceae</taxon>
        <taxon>Zhongshania</taxon>
    </lineage>
</organism>
<comment type="caution">
    <text evidence="2">The sequence shown here is derived from an EMBL/GenBank/DDBJ whole genome shotgun (WGS) entry which is preliminary data.</text>
</comment>
<dbReference type="Proteomes" id="UP001557485">
    <property type="component" value="Unassembled WGS sequence"/>
</dbReference>
<keyword evidence="3" id="KW-1185">Reference proteome</keyword>
<protein>
    <submittedName>
        <fullName evidence="2">Uncharacterized protein</fullName>
    </submittedName>
</protein>
<keyword evidence="1" id="KW-0812">Transmembrane</keyword>
<keyword evidence="1" id="KW-0472">Membrane</keyword>
<gene>
    <name evidence="2" type="ORF">AB4876_08325</name>
</gene>
<sequence>MKTLKPLFYYLKSVPLLSYLANTLFVAVVLAVIIILLAGESGISAQEREWWWNIH</sequence>